<feature type="region of interest" description="Disordered" evidence="4">
    <location>
        <begin position="647"/>
        <end position="676"/>
    </location>
</feature>
<dbReference type="PANTHER" id="PTHR43432">
    <property type="entry name" value="SLR0285 PROTEIN"/>
    <property type="match status" value="1"/>
</dbReference>
<dbReference type="CDD" id="cd00081">
    <property type="entry name" value="Hint"/>
    <property type="match status" value="1"/>
</dbReference>
<dbReference type="GO" id="GO:0046872">
    <property type="term" value="F:metal ion binding"/>
    <property type="evidence" value="ECO:0007669"/>
    <property type="project" value="UniProtKB-KW"/>
</dbReference>
<dbReference type="InterPro" id="IPR006141">
    <property type="entry name" value="Intein_N"/>
</dbReference>
<dbReference type="NCBIfam" id="TIGR01445">
    <property type="entry name" value="intein_Nterm"/>
    <property type="match status" value="1"/>
</dbReference>
<feature type="compositionally biased region" description="Basic and acidic residues" evidence="4">
    <location>
        <begin position="650"/>
        <end position="661"/>
    </location>
</feature>
<dbReference type="Pfam" id="PF04055">
    <property type="entry name" value="Radical_SAM"/>
    <property type="match status" value="1"/>
</dbReference>
<evidence type="ECO:0000259" key="6">
    <source>
        <dbReference type="SMART" id="SM00306"/>
    </source>
</evidence>
<proteinExistence type="predicted"/>
<dbReference type="InterPro" id="IPR030934">
    <property type="entry name" value="Intein_C"/>
</dbReference>
<name>A0A7L6BBB3_9ACTN</name>
<accession>A0A7L6BBB3</accession>
<dbReference type="KEGG" id="mfeu:H1D33_10085"/>
<dbReference type="SUPFAM" id="SSF102114">
    <property type="entry name" value="Radical SAM enzymes"/>
    <property type="match status" value="1"/>
</dbReference>
<dbReference type="AlphaFoldDB" id="A0A7L6BBB3"/>
<evidence type="ECO:0000256" key="4">
    <source>
        <dbReference type="SAM" id="MobiDB-lite"/>
    </source>
</evidence>
<gene>
    <name evidence="7" type="ORF">H1D33_10085</name>
</gene>
<dbReference type="PROSITE" id="PS50817">
    <property type="entry name" value="INTEIN_N_TER"/>
    <property type="match status" value="1"/>
</dbReference>
<reference evidence="8" key="1">
    <citation type="submission" date="2020-07" db="EMBL/GenBank/DDBJ databases">
        <title>A new Micromonospora strain with potent antibiotic activity isolated from the microbiome of a mid-Atlantic deep-sea sponge.</title>
        <authorList>
            <person name="Back C.R."/>
            <person name="Stennett H.L."/>
            <person name="Williams S.E."/>
            <person name="Wang L."/>
            <person name="Ojeda Gomez J."/>
            <person name="Abdulle O.M."/>
            <person name="Duffy T."/>
            <person name="Hendry K.R."/>
            <person name="Powell D."/>
            <person name="Stach J.E."/>
            <person name="Essex-Lopresti A.E."/>
            <person name="Willis C.L."/>
            <person name="Curnow P."/>
            <person name="Race P.R."/>
        </authorList>
    </citation>
    <scope>NUCLEOTIDE SEQUENCE [LARGE SCALE GENOMIC DNA]</scope>
    <source>
        <strain evidence="8">28ISP2-46</strain>
    </source>
</reference>
<dbReference type="Proteomes" id="UP000510844">
    <property type="component" value="Chromosome"/>
</dbReference>
<protein>
    <submittedName>
        <fullName evidence="7">Intein-containing Rv2578c family radical SAM protein</fullName>
    </submittedName>
</protein>
<dbReference type="GO" id="GO:0016539">
    <property type="term" value="P:intein-mediated protein splicing"/>
    <property type="evidence" value="ECO:0007669"/>
    <property type="project" value="InterPro"/>
</dbReference>
<dbReference type="InterPro" id="IPR003587">
    <property type="entry name" value="Hint_dom_N"/>
</dbReference>
<keyword evidence="8" id="KW-1185">Reference proteome</keyword>
<reference evidence="7 8" key="2">
    <citation type="journal article" date="2021" name="Mar. Drugs">
        <title>A New Micromonospora Strain with Antibiotic Activity Isolated from the Microbiome of a Mid-Atlantic Deep-Sea Sponge.</title>
        <authorList>
            <person name="Back C.R."/>
            <person name="Stennett H.L."/>
            <person name="Williams S.E."/>
            <person name="Wang L."/>
            <person name="Ojeda Gomez J."/>
            <person name="Abdulle O.M."/>
            <person name="Duffy T."/>
            <person name="Neal C."/>
            <person name="Mantell J."/>
            <person name="Jepson M.A."/>
            <person name="Hendry K.R."/>
            <person name="Powell D."/>
            <person name="Stach J.E.M."/>
            <person name="Essex-Lopresti A.E."/>
            <person name="Willis C.L."/>
            <person name="Curnow P."/>
            <person name="Race P.R."/>
        </authorList>
    </citation>
    <scope>NUCLEOTIDE SEQUENCE [LARGE SCALE GENOMIC DNA]</scope>
    <source>
        <strain evidence="7 8">28ISP2-46</strain>
    </source>
</reference>
<dbReference type="Gene3D" id="3.80.30.30">
    <property type="match status" value="1"/>
</dbReference>
<dbReference type="GO" id="GO:0003824">
    <property type="term" value="F:catalytic activity"/>
    <property type="evidence" value="ECO:0007669"/>
    <property type="project" value="InterPro"/>
</dbReference>
<organism evidence="7 8">
    <name type="scientific">Micromonospora robiginosa</name>
    <dbReference type="NCBI Taxonomy" id="2749844"/>
    <lineage>
        <taxon>Bacteria</taxon>
        <taxon>Bacillati</taxon>
        <taxon>Actinomycetota</taxon>
        <taxon>Actinomycetes</taxon>
        <taxon>Micromonosporales</taxon>
        <taxon>Micromonosporaceae</taxon>
        <taxon>Micromonospora</taxon>
    </lineage>
</organism>
<dbReference type="InterPro" id="IPR058240">
    <property type="entry name" value="rSAM_sf"/>
</dbReference>
<dbReference type="InterPro" id="IPR040086">
    <property type="entry name" value="MJ0683-like"/>
</dbReference>
<dbReference type="GO" id="GO:0051536">
    <property type="term" value="F:iron-sulfur cluster binding"/>
    <property type="evidence" value="ECO:0007669"/>
    <property type="project" value="UniProtKB-KW"/>
</dbReference>
<feature type="domain" description="Hint" evidence="5">
    <location>
        <begin position="374"/>
        <end position="416"/>
    </location>
</feature>
<dbReference type="SMART" id="SM00305">
    <property type="entry name" value="HintC"/>
    <property type="match status" value="1"/>
</dbReference>
<evidence type="ECO:0000313" key="7">
    <source>
        <dbReference type="EMBL" id="QLQ39141.1"/>
    </source>
</evidence>
<evidence type="ECO:0000313" key="8">
    <source>
        <dbReference type="Proteomes" id="UP000510844"/>
    </source>
</evidence>
<dbReference type="InterPro" id="IPR003586">
    <property type="entry name" value="Hint_dom_C"/>
</dbReference>
<dbReference type="PROSITE" id="PS50818">
    <property type="entry name" value="INTEIN_C_TER"/>
    <property type="match status" value="1"/>
</dbReference>
<dbReference type="SMART" id="SM00306">
    <property type="entry name" value="HintN"/>
    <property type="match status" value="1"/>
</dbReference>
<feature type="domain" description="Hint" evidence="6">
    <location>
        <begin position="82"/>
        <end position="175"/>
    </location>
</feature>
<dbReference type="PANTHER" id="PTHR43432:SF3">
    <property type="entry name" value="SLR0285 PROTEIN"/>
    <property type="match status" value="1"/>
</dbReference>
<dbReference type="InterPro" id="IPR007197">
    <property type="entry name" value="rSAM"/>
</dbReference>
<evidence type="ECO:0000256" key="2">
    <source>
        <dbReference type="ARBA" id="ARBA00023004"/>
    </source>
</evidence>
<dbReference type="RefSeq" id="WP_181571540.1">
    <property type="nucleotide sequence ID" value="NZ_CP059322.2"/>
</dbReference>
<keyword evidence="1" id="KW-0479">Metal-binding</keyword>
<evidence type="ECO:0000259" key="5">
    <source>
        <dbReference type="SMART" id="SM00305"/>
    </source>
</evidence>
<dbReference type="InterPro" id="IPR036844">
    <property type="entry name" value="Hint_dom_sf"/>
</dbReference>
<evidence type="ECO:0000256" key="1">
    <source>
        <dbReference type="ARBA" id="ARBA00022723"/>
    </source>
</evidence>
<dbReference type="Gene3D" id="2.170.16.10">
    <property type="entry name" value="Hedgehog/Intein (Hint) domain"/>
    <property type="match status" value="1"/>
</dbReference>
<dbReference type="SUPFAM" id="SSF51294">
    <property type="entry name" value="Hedgehog/intein (Hint) domain"/>
    <property type="match status" value="1"/>
</dbReference>
<evidence type="ECO:0000256" key="3">
    <source>
        <dbReference type="ARBA" id="ARBA00023014"/>
    </source>
</evidence>
<keyword evidence="2" id="KW-0408">Iron</keyword>
<dbReference type="EMBL" id="CP059322">
    <property type="protein sequence ID" value="QLQ39141.1"/>
    <property type="molecule type" value="Genomic_DNA"/>
</dbReference>
<dbReference type="NCBIfam" id="NF038136">
    <property type="entry name" value="rSAM_Rv_intein"/>
    <property type="match status" value="1"/>
</dbReference>
<dbReference type="NCBIfam" id="NF038135">
    <property type="entry name" value="rSAM_Rv2578c"/>
    <property type="match status" value="1"/>
</dbReference>
<feature type="region of interest" description="Disordered" evidence="4">
    <location>
        <begin position="1"/>
        <end position="23"/>
    </location>
</feature>
<keyword evidence="3" id="KW-0411">Iron-sulfur</keyword>
<sequence length="676" mass="74687">MRWDNLSAPPDEGTPDRAAPAAPPLPLALPGAIARTFDTPDFAGMTFYEVHAKSIINRVPGQSRVPFEWTVNPYRGCSHACTYCLAGDTPVLMADGRTRPISELAPGDRIYGTERRGAYRHYVVTTVLDKWSTVKPAHRVTLADGTTLVASGDHRFLTERGWKHVTGSMRGAARRPYLTTRNRLLGTGRFAVAPKRSTDYHRGYLHALVRHPERARRGVRLASTEAEALERAERFLADAGIAIERVAGRPARRSTVVRVARPVDADSLAELVRPLEEPTDDWRLGFLAGAFDAGGSCSRGVFRVGVADDGHRRLVADALDRFTFRWVLDGPGHRDTTAQLRLTGGLPERLRFFHLTDPAVTRKRSIEGAALKCAARLQVTAVEDLGLELPLWDITTGTGDFIANGVVSHNCFARNTHTYLDLDAGADFDRRVIVKVNAGELVRRELAAPRWRGAHVAMGTNVDCYQRAEGRYRLMPPILEALRDFANPFSILTKGTLLLRDLPLLRQAAEVTRVGLSYSVGFVDETLWRLAEPGTPSPRRRLDAVRRLTDAGFPVGVLMAPILPGLSDDEESIDATVAAIAASGATDVTPLALHLRPGAREWYARWLAREFPHLVPRYRQLYQAGAYAPQAYQREVTARVRMAARRHGLHRGEAGDNRRLPESPPDTPATEQLSLL</sequence>